<organism evidence="7">
    <name type="scientific">Hexamita inflata</name>
    <dbReference type="NCBI Taxonomy" id="28002"/>
    <lineage>
        <taxon>Eukaryota</taxon>
        <taxon>Metamonada</taxon>
        <taxon>Diplomonadida</taxon>
        <taxon>Hexamitidae</taxon>
        <taxon>Hexamitinae</taxon>
        <taxon>Hexamita</taxon>
    </lineage>
</organism>
<proteinExistence type="predicted"/>
<feature type="transmembrane region" description="Helical" evidence="5">
    <location>
        <begin position="175"/>
        <end position="196"/>
    </location>
</feature>
<dbReference type="Gene3D" id="1.20.1280.290">
    <property type="match status" value="2"/>
</dbReference>
<evidence type="ECO:0000313" key="10">
    <source>
        <dbReference type="EMBL" id="CAL6103216.1"/>
    </source>
</evidence>
<accession>A0AA86RBY5</accession>
<evidence type="ECO:0000313" key="7">
    <source>
        <dbReference type="EMBL" id="CAI9971828.1"/>
    </source>
</evidence>
<dbReference type="PANTHER" id="PTHR16201:SF11">
    <property type="entry name" value="PQ-LOOP REPEAT-CONTAINING PROTEIN"/>
    <property type="match status" value="1"/>
</dbReference>
<evidence type="ECO:0000313" key="11">
    <source>
        <dbReference type="Proteomes" id="UP001642409"/>
    </source>
</evidence>
<dbReference type="EMBL" id="CAXDID020000563">
    <property type="protein sequence ID" value="CAL6103216.1"/>
    <property type="molecule type" value="Genomic_DNA"/>
</dbReference>
<feature type="transmembrane region" description="Helical" evidence="5">
    <location>
        <begin position="66"/>
        <end position="87"/>
    </location>
</feature>
<name>A0AA86RBY5_9EUKA</name>
<dbReference type="EMBL" id="CAXDID020000346">
    <property type="protein sequence ID" value="CAL6080372.1"/>
    <property type="molecule type" value="Genomic_DNA"/>
</dbReference>
<keyword evidence="11" id="KW-1185">Reference proteome</keyword>
<dbReference type="Pfam" id="PF04193">
    <property type="entry name" value="PQ-loop"/>
    <property type="match status" value="2"/>
</dbReference>
<dbReference type="GO" id="GO:0016020">
    <property type="term" value="C:membrane"/>
    <property type="evidence" value="ECO:0007669"/>
    <property type="project" value="UniProtKB-SubCell"/>
</dbReference>
<evidence type="ECO:0000256" key="1">
    <source>
        <dbReference type="ARBA" id="ARBA00004141"/>
    </source>
</evidence>
<evidence type="ECO:0000313" key="6">
    <source>
        <dbReference type="EMBL" id="CAI9924466.1"/>
    </source>
</evidence>
<protein>
    <submittedName>
        <fullName evidence="7">PQ loop repeat-containing protein</fullName>
    </submittedName>
    <submittedName>
        <fullName evidence="8">PQ_loop repeat-containing protein</fullName>
    </submittedName>
</protein>
<dbReference type="InterPro" id="IPR051415">
    <property type="entry name" value="LAAT-1"/>
</dbReference>
<evidence type="ECO:0000256" key="5">
    <source>
        <dbReference type="SAM" id="Phobius"/>
    </source>
</evidence>
<evidence type="ECO:0000313" key="9">
    <source>
        <dbReference type="EMBL" id="CAL6080372.1"/>
    </source>
</evidence>
<evidence type="ECO:0000313" key="8">
    <source>
        <dbReference type="EMBL" id="CAL5970773.1"/>
    </source>
</evidence>
<feature type="transmembrane region" description="Helical" evidence="5">
    <location>
        <begin position="148"/>
        <end position="169"/>
    </location>
</feature>
<evidence type="ECO:0000256" key="3">
    <source>
        <dbReference type="ARBA" id="ARBA00022989"/>
    </source>
</evidence>
<dbReference type="AlphaFoldDB" id="A0AA86RBY5"/>
<feature type="transmembrane region" description="Helical" evidence="5">
    <location>
        <begin position="237"/>
        <end position="260"/>
    </location>
</feature>
<comment type="subcellular location">
    <subcellularLocation>
        <location evidence="1">Membrane</location>
        <topology evidence="1">Multi-pass membrane protein</topology>
    </subcellularLocation>
</comment>
<dbReference type="EMBL" id="CAXDID020000001">
    <property type="protein sequence ID" value="CAL5970773.1"/>
    <property type="molecule type" value="Genomic_DNA"/>
</dbReference>
<reference evidence="8 11" key="2">
    <citation type="submission" date="2024-07" db="EMBL/GenBank/DDBJ databases">
        <authorList>
            <person name="Akdeniz Z."/>
        </authorList>
    </citation>
    <scope>NUCLEOTIDE SEQUENCE [LARGE SCALE GENOMIC DNA]</scope>
</reference>
<dbReference type="Proteomes" id="UP001642409">
    <property type="component" value="Unassembled WGS sequence"/>
</dbReference>
<dbReference type="EMBL" id="CATOUU010001098">
    <property type="protein sequence ID" value="CAI9971828.1"/>
    <property type="molecule type" value="Genomic_DNA"/>
</dbReference>
<dbReference type="EMBL" id="CATOUU010000314">
    <property type="protein sequence ID" value="CAI9924466.1"/>
    <property type="molecule type" value="Genomic_DNA"/>
</dbReference>
<keyword evidence="2 5" id="KW-0812">Transmembrane</keyword>
<dbReference type="SMART" id="SM00679">
    <property type="entry name" value="CTNS"/>
    <property type="match status" value="2"/>
</dbReference>
<evidence type="ECO:0000256" key="4">
    <source>
        <dbReference type="ARBA" id="ARBA00023136"/>
    </source>
</evidence>
<feature type="transmembrane region" description="Helical" evidence="5">
    <location>
        <begin position="208"/>
        <end position="231"/>
    </location>
</feature>
<gene>
    <name evidence="6" type="ORF">HINF_LOCUS12111</name>
    <name evidence="7" type="ORF">HINF_LOCUS59473</name>
    <name evidence="9" type="ORF">HINF_LOCUS59834</name>
    <name evidence="8" type="ORF">HINF_LOCUS713</name>
    <name evidence="10" type="ORF">HINF_LOCUS72039</name>
</gene>
<evidence type="ECO:0000256" key="2">
    <source>
        <dbReference type="ARBA" id="ARBA00022692"/>
    </source>
</evidence>
<reference evidence="7" key="1">
    <citation type="submission" date="2023-06" db="EMBL/GenBank/DDBJ databases">
        <authorList>
            <person name="Kurt Z."/>
        </authorList>
    </citation>
    <scope>NUCLEOTIDE SEQUENCE</scope>
</reference>
<keyword evidence="4 5" id="KW-0472">Membrane</keyword>
<feature type="transmembrane region" description="Helical" evidence="5">
    <location>
        <begin position="107"/>
        <end position="127"/>
    </location>
</feature>
<comment type="caution">
    <text evidence="7">The sequence shown here is derived from an EMBL/GenBank/DDBJ whole genome shotgun (WGS) entry which is preliminary data.</text>
</comment>
<sequence length="284" mass="32179">MGQLPPDPCCSEVGTCQTNPYDYTKHLIDVDAGTLTLGFLLLAGTVISVVPQMIKIIQKKSVHGVSFHMLILAAYNQWSTVINYIMAQFSKLMACSISGKQCWANMISLYQALALFFCYFILLHEYMYFELKELGRKNKDVKSHLTQYILFMGFFIATIPSAIIPGVNVGACNSVYKVFAIFFVVIASTLSCLEWIPQIYKTYQIKGCGSFSIISMLIQCPGCAISLIVTISSGNQWYTWLSWIVSFILEFILCYFLVYYHCKQKKQAKQSESELSLEEQLMTE</sequence>
<feature type="transmembrane region" description="Helical" evidence="5">
    <location>
        <begin position="32"/>
        <end position="54"/>
    </location>
</feature>
<dbReference type="PANTHER" id="PTHR16201">
    <property type="entry name" value="SEVEN TRANSMEMBRANE PROTEIN 1-RELATED"/>
    <property type="match status" value="1"/>
</dbReference>
<dbReference type="InterPro" id="IPR006603">
    <property type="entry name" value="PQ-loop_rpt"/>
</dbReference>
<keyword evidence="3 5" id="KW-1133">Transmembrane helix</keyword>